<gene>
    <name evidence="2" type="ORF">H696_06340</name>
</gene>
<dbReference type="GeneID" id="20531065"/>
<sequence length="141" mass="14785">MTHKNNIPTKRSSKSTVRSGRPGAGATLGETRPSFGAAAAAAAAVAASAHPGPDSSYDGPWPTAELHFREGWSPSVLADFTLDDLAAGSFSGVGSCLINLLYRAFEPRPGRSRDIALLEFSKVTLNYSDVDLSSLLVAHII</sequence>
<evidence type="ECO:0000256" key="1">
    <source>
        <dbReference type="SAM" id="MobiDB-lite"/>
    </source>
</evidence>
<evidence type="ECO:0000313" key="3">
    <source>
        <dbReference type="Proteomes" id="UP000030693"/>
    </source>
</evidence>
<keyword evidence="3" id="KW-1185">Reference proteome</keyword>
<dbReference type="EMBL" id="KB932288">
    <property type="protein sequence ID" value="KCV67238.1"/>
    <property type="molecule type" value="Genomic_DNA"/>
</dbReference>
<feature type="region of interest" description="Disordered" evidence="1">
    <location>
        <begin position="1"/>
        <end position="31"/>
    </location>
</feature>
<evidence type="ECO:0000313" key="2">
    <source>
        <dbReference type="EMBL" id="KCV67238.1"/>
    </source>
</evidence>
<proteinExistence type="predicted"/>
<organism evidence="2">
    <name type="scientific">Fonticula alba</name>
    <name type="common">Slime mold</name>
    <dbReference type="NCBI Taxonomy" id="691883"/>
    <lineage>
        <taxon>Eukaryota</taxon>
        <taxon>Rotosphaerida</taxon>
        <taxon>Fonticulaceae</taxon>
        <taxon>Fonticula</taxon>
    </lineage>
</organism>
<dbReference type="RefSeq" id="XP_009498357.1">
    <property type="nucleotide sequence ID" value="XM_009500082.1"/>
</dbReference>
<reference evidence="2" key="1">
    <citation type="submission" date="2013-04" db="EMBL/GenBank/DDBJ databases">
        <title>The Genome Sequence of Fonticula alba ATCC 38817.</title>
        <authorList>
            <consortium name="The Broad Institute Genomics Platform"/>
            <person name="Russ C."/>
            <person name="Cuomo C."/>
            <person name="Burger G."/>
            <person name="Gray M.W."/>
            <person name="Holland P.W.H."/>
            <person name="King N."/>
            <person name="Lang F.B.F."/>
            <person name="Roger A.J."/>
            <person name="Ruiz-Trillo I."/>
            <person name="Brown M."/>
            <person name="Walker B."/>
            <person name="Young S."/>
            <person name="Zeng Q."/>
            <person name="Gargeya S."/>
            <person name="Fitzgerald M."/>
            <person name="Haas B."/>
            <person name="Abouelleil A."/>
            <person name="Allen A.W."/>
            <person name="Alvarado L."/>
            <person name="Arachchi H.M."/>
            <person name="Berlin A.M."/>
            <person name="Chapman S.B."/>
            <person name="Gainer-Dewar J."/>
            <person name="Goldberg J."/>
            <person name="Griggs A."/>
            <person name="Gujja S."/>
            <person name="Hansen M."/>
            <person name="Howarth C."/>
            <person name="Imamovic A."/>
            <person name="Ireland A."/>
            <person name="Larimer J."/>
            <person name="McCowan C."/>
            <person name="Murphy C."/>
            <person name="Pearson M."/>
            <person name="Poon T.W."/>
            <person name="Priest M."/>
            <person name="Roberts A."/>
            <person name="Saif S."/>
            <person name="Shea T."/>
            <person name="Sisk P."/>
            <person name="Sykes S."/>
            <person name="Wortman J."/>
            <person name="Nusbaum C."/>
            <person name="Birren B."/>
        </authorList>
    </citation>
    <scope>NUCLEOTIDE SEQUENCE [LARGE SCALE GENOMIC DNA]</scope>
    <source>
        <strain evidence="2">ATCC 38817</strain>
    </source>
</reference>
<accession>A0A058YZW0</accession>
<feature type="non-terminal residue" evidence="2">
    <location>
        <position position="141"/>
    </location>
</feature>
<name>A0A058YZW0_FONAL</name>
<feature type="compositionally biased region" description="Polar residues" evidence="1">
    <location>
        <begin position="1"/>
        <end position="18"/>
    </location>
</feature>
<dbReference type="Proteomes" id="UP000030693">
    <property type="component" value="Unassembled WGS sequence"/>
</dbReference>
<dbReference type="AlphaFoldDB" id="A0A058YZW0"/>
<protein>
    <submittedName>
        <fullName evidence="2">Uncharacterized protein</fullName>
    </submittedName>
</protein>